<feature type="compositionally biased region" description="Basic and acidic residues" evidence="1">
    <location>
        <begin position="214"/>
        <end position="226"/>
    </location>
</feature>
<dbReference type="GO" id="GO:0000781">
    <property type="term" value="C:chromosome, telomeric region"/>
    <property type="evidence" value="ECO:0007669"/>
    <property type="project" value="InterPro"/>
</dbReference>
<dbReference type="Gene3D" id="2.40.50.140">
    <property type="entry name" value="Nucleic acid-binding proteins"/>
    <property type="match status" value="1"/>
</dbReference>
<feature type="compositionally biased region" description="Basic and acidic residues" evidence="1">
    <location>
        <begin position="1034"/>
        <end position="1045"/>
    </location>
</feature>
<comment type="caution">
    <text evidence="3">The sequence shown here is derived from an EMBL/GenBank/DDBJ whole genome shotgun (WGS) entry which is preliminary data.</text>
</comment>
<dbReference type="InterPro" id="IPR012340">
    <property type="entry name" value="NA-bd_OB-fold"/>
</dbReference>
<feature type="compositionally biased region" description="Polar residues" evidence="1">
    <location>
        <begin position="227"/>
        <end position="236"/>
    </location>
</feature>
<dbReference type="InterPro" id="IPR011564">
    <property type="entry name" value="Telomer_end-bd_POT1/Cdc13"/>
</dbReference>
<feature type="compositionally biased region" description="Low complexity" evidence="1">
    <location>
        <begin position="1018"/>
        <end position="1030"/>
    </location>
</feature>
<dbReference type="Proteomes" id="UP001276659">
    <property type="component" value="Unassembled WGS sequence"/>
</dbReference>
<feature type="compositionally biased region" description="Acidic residues" evidence="1">
    <location>
        <begin position="376"/>
        <end position="386"/>
    </location>
</feature>
<feature type="region of interest" description="Disordered" evidence="1">
    <location>
        <begin position="129"/>
        <end position="158"/>
    </location>
</feature>
<protein>
    <recommendedName>
        <fullName evidence="2">Telomeric single stranded DNA binding POT1/Cdc13 domain-containing protein</fullName>
    </recommendedName>
</protein>
<dbReference type="CDD" id="cd04497">
    <property type="entry name" value="hPOT1_OB1_like"/>
    <property type="match status" value="1"/>
</dbReference>
<evidence type="ECO:0000313" key="4">
    <source>
        <dbReference type="Proteomes" id="UP001276659"/>
    </source>
</evidence>
<feature type="region of interest" description="Disordered" evidence="1">
    <location>
        <begin position="186"/>
        <end position="502"/>
    </location>
</feature>
<feature type="compositionally biased region" description="Low complexity" evidence="1">
    <location>
        <begin position="304"/>
        <end position="325"/>
    </location>
</feature>
<keyword evidence="4" id="KW-1185">Reference proteome</keyword>
<feature type="compositionally biased region" description="Low complexity" evidence="1">
    <location>
        <begin position="439"/>
        <end position="462"/>
    </location>
</feature>
<sequence>MASATILPIAQLQPGLDPDSTSVTGIVTLIWPYASSTRTLSLLLVEPDFRLRRHRGQVRIHFHSSSAKALSKVGVNSGDQLLLNLTGVQWAKDTFRASTPGKGIEWELRYGERAVLQIQRANQEAILLDIDNPSPSPEPPTQISTPRQSPPYNSHIPTTTWKAQLNSQAWDSPAFLKRSHFSSSNYDPFAEEEFPDNDRRKKTKFGRGSGQWRFADRTPSPDKEPHTSTVGITSPSELRVHEKAIERGVIPPAQKVLNEAMDGGQTAQETTGEEINEVGAIGLPNPPTTNFEPAESEVRKEVLPVEQAPPAASPPSVYSSLVASESDQESDEQDKEGSQLGDSDAGMFSGPASDFGLDGSVFSRAQQTCKTAPDTEYVEEIEEPEDTEQKLETNHGLEISMPAEVNDGEGAHEAGELLSTIKESAHEFMIIDGSDSEQDAQQIPSSPSSSSDQLDAQQSLDDFVSSEDEGSSENEAPHLSIGKAPLEEMKEPTAIMEQRETSHELEAIRFQEMPEQYAGTPTEFMESKQSKVEIIDLESEDDEEVSDRPTSPEAGSQDSLSPKSDLADSPMSNNDSAAILPIVASPLDGQKSAEKWASSPPAVGDAQEIAFRPGTADELSSVKEKTPVPKLPEVEAQSKSTSPEELPSTVQKTIDDPSSKSHLMTPSNTQQSSFVSQPSFTSLQTAPDEETLPTPRLTQATSAGVGPLDPPSPPASQEPPKLEEVPPAEEKSSIVEEKPATPRKAPNLIEKLKAMRKLSSQSPRRTSDTSATSPWFVPKRSSQGLPDSKAESEVESLLEKEQSTQQTAASTGQTPEKQIPLSASFIRSTPQRTTTASIASSPGYLPLSQPAPPGFRTNLSYFVPLATLPQHFTTTVDVLAIAISSTAVTRATSGPRDYNQTISITDPSSSKLQPAITRAKIFRSYNKCFPILDPGDAIMLREFRVQSFQRQMTLLSTQSSSWAVFRKGAGVQMRGPPVELGAEERLFARGLWRWWDGLDDEERTTLGDVAPKEEPKKANGTAASKGSKASGRAKKAETGDKADSKIKKKRIEGLGIDLPGSQTKTRKPSLRTRSIDLDGATDSDGVVESTEPPKRVLRPRGVKGLPERSESPTKALNTRHGTVFTGGLGEPESD</sequence>
<gene>
    <name evidence="3" type="ORF">OEA41_003571</name>
</gene>
<feature type="domain" description="Telomeric single stranded DNA binding POT1/Cdc13" evidence="2">
    <location>
        <begin position="862"/>
        <end position="996"/>
    </location>
</feature>
<feature type="compositionally biased region" description="Gly residues" evidence="1">
    <location>
        <begin position="1124"/>
        <end position="1134"/>
    </location>
</feature>
<organism evidence="3 4">
    <name type="scientific">Lepraria neglecta</name>
    <dbReference type="NCBI Taxonomy" id="209136"/>
    <lineage>
        <taxon>Eukaryota</taxon>
        <taxon>Fungi</taxon>
        <taxon>Dikarya</taxon>
        <taxon>Ascomycota</taxon>
        <taxon>Pezizomycotina</taxon>
        <taxon>Lecanoromycetes</taxon>
        <taxon>OSLEUM clade</taxon>
        <taxon>Lecanoromycetidae</taxon>
        <taxon>Lecanorales</taxon>
        <taxon>Lecanorineae</taxon>
        <taxon>Stereocaulaceae</taxon>
        <taxon>Lepraria</taxon>
    </lineage>
</organism>
<evidence type="ECO:0000256" key="1">
    <source>
        <dbReference type="SAM" id="MobiDB-lite"/>
    </source>
</evidence>
<feature type="compositionally biased region" description="Basic and acidic residues" evidence="1">
    <location>
        <begin position="720"/>
        <end position="740"/>
    </location>
</feature>
<feature type="compositionally biased region" description="Basic and acidic residues" evidence="1">
    <location>
        <begin position="788"/>
        <end position="802"/>
    </location>
</feature>
<dbReference type="EMBL" id="JASNWA010000008">
    <property type="protein sequence ID" value="KAK3171487.1"/>
    <property type="molecule type" value="Genomic_DNA"/>
</dbReference>
<feature type="compositionally biased region" description="Polar residues" evidence="1">
    <location>
        <begin position="825"/>
        <end position="840"/>
    </location>
</feature>
<feature type="compositionally biased region" description="Polar residues" evidence="1">
    <location>
        <begin position="141"/>
        <end position="158"/>
    </location>
</feature>
<feature type="compositionally biased region" description="Low complexity" evidence="1">
    <location>
        <begin position="803"/>
        <end position="814"/>
    </location>
</feature>
<feature type="region of interest" description="Disordered" evidence="1">
    <location>
        <begin position="518"/>
        <end position="845"/>
    </location>
</feature>
<feature type="compositionally biased region" description="Pro residues" evidence="1">
    <location>
        <begin position="708"/>
        <end position="717"/>
    </location>
</feature>
<feature type="compositionally biased region" description="Polar residues" evidence="1">
    <location>
        <begin position="660"/>
        <end position="685"/>
    </location>
</feature>
<dbReference type="Pfam" id="PF02765">
    <property type="entry name" value="POT1"/>
    <property type="match status" value="1"/>
</dbReference>
<proteinExistence type="predicted"/>
<accession>A0AAD9Z808</accession>
<feature type="compositionally biased region" description="Polar residues" evidence="1">
    <location>
        <begin position="553"/>
        <end position="562"/>
    </location>
</feature>
<dbReference type="AlphaFoldDB" id="A0AAD9Z808"/>
<feature type="compositionally biased region" description="Basic and acidic residues" evidence="1">
    <location>
        <begin position="525"/>
        <end position="534"/>
    </location>
</feature>
<name>A0AAD9Z808_9LECA</name>
<feature type="compositionally biased region" description="Polar residues" evidence="1">
    <location>
        <begin position="637"/>
        <end position="652"/>
    </location>
</feature>
<evidence type="ECO:0000259" key="2">
    <source>
        <dbReference type="SMART" id="SM00976"/>
    </source>
</evidence>
<feature type="compositionally biased region" description="Polar residues" evidence="1">
    <location>
        <begin position="758"/>
        <end position="773"/>
    </location>
</feature>
<evidence type="ECO:0000313" key="3">
    <source>
        <dbReference type="EMBL" id="KAK3171487.1"/>
    </source>
</evidence>
<dbReference type="SUPFAM" id="SSF50249">
    <property type="entry name" value="Nucleic acid-binding proteins"/>
    <property type="match status" value="1"/>
</dbReference>
<dbReference type="GO" id="GO:0000723">
    <property type="term" value="P:telomere maintenance"/>
    <property type="evidence" value="ECO:0007669"/>
    <property type="project" value="InterPro"/>
</dbReference>
<dbReference type="SMART" id="SM00976">
    <property type="entry name" value="Telo_bind"/>
    <property type="match status" value="1"/>
</dbReference>
<reference evidence="3" key="1">
    <citation type="submission" date="2022-11" db="EMBL/GenBank/DDBJ databases">
        <title>Chromosomal genome sequence assembly and mating type (MAT) locus characterization of the leprose asexual lichenized fungus Lepraria neglecta (Nyl.) Erichsen.</title>
        <authorList>
            <person name="Allen J.L."/>
            <person name="Pfeffer B."/>
        </authorList>
    </citation>
    <scope>NUCLEOTIDE SEQUENCE</scope>
    <source>
        <strain evidence="3">Allen 5258</strain>
    </source>
</reference>
<dbReference type="GO" id="GO:0003677">
    <property type="term" value="F:DNA binding"/>
    <property type="evidence" value="ECO:0007669"/>
    <property type="project" value="InterPro"/>
</dbReference>
<feature type="region of interest" description="Disordered" evidence="1">
    <location>
        <begin position="1006"/>
        <end position="1134"/>
    </location>
</feature>
<feature type="compositionally biased region" description="Basic and acidic residues" evidence="1">
    <location>
        <begin position="485"/>
        <end position="502"/>
    </location>
</feature>
<feature type="compositionally biased region" description="Acidic residues" evidence="1">
    <location>
        <begin position="535"/>
        <end position="545"/>
    </location>
</feature>